<dbReference type="SUPFAM" id="SSF57829">
    <property type="entry name" value="Zn-binding ribosomal proteins"/>
    <property type="match status" value="1"/>
</dbReference>
<dbReference type="GO" id="GO:0008270">
    <property type="term" value="F:zinc ion binding"/>
    <property type="evidence" value="ECO:0007669"/>
    <property type="project" value="UniProtKB-KW"/>
</dbReference>
<dbReference type="InterPro" id="IPR011332">
    <property type="entry name" value="Ribosomal_zn-bd"/>
</dbReference>
<comment type="similarity">
    <text evidence="1 5">Belongs to the eukaryotic ribosomal protein eS27 family.</text>
</comment>
<dbReference type="Pfam" id="PF01667">
    <property type="entry name" value="Ribosomal_S27e"/>
    <property type="match status" value="1"/>
</dbReference>
<comment type="cofactor">
    <cofactor evidence="5">
        <name>Zn(2+)</name>
        <dbReference type="ChEBI" id="CHEBI:29105"/>
    </cofactor>
    <text evidence="5">Binds 1 zinc ion per subunit.</text>
</comment>
<evidence type="ECO:0000256" key="2">
    <source>
        <dbReference type="ARBA" id="ARBA00022833"/>
    </source>
</evidence>
<evidence type="ECO:0000256" key="1">
    <source>
        <dbReference type="ARBA" id="ARBA00010919"/>
    </source>
</evidence>
<dbReference type="InterPro" id="IPR023407">
    <property type="entry name" value="Ribosomal_eS27_Zn-bd_dom_sf"/>
</dbReference>
<dbReference type="GO" id="GO:0003735">
    <property type="term" value="F:structural constituent of ribosome"/>
    <property type="evidence" value="ECO:0007669"/>
    <property type="project" value="InterPro"/>
</dbReference>
<evidence type="ECO:0000256" key="5">
    <source>
        <dbReference type="RuleBase" id="RU000671"/>
    </source>
</evidence>
<keyword evidence="5" id="KW-0479">Metal-binding</keyword>
<accession>A0A2X0LLR0</accession>
<reference evidence="7" key="1">
    <citation type="submission" date="2016-10" db="EMBL/GenBank/DDBJ databases">
        <authorList>
            <person name="Jeantristanb JTB J.-T."/>
            <person name="Ricardo R."/>
        </authorList>
    </citation>
    <scope>NUCLEOTIDE SEQUENCE [LARGE SCALE GENOMIC DNA]</scope>
</reference>
<name>A0A2X0LLR0_9BASI</name>
<dbReference type="Proteomes" id="UP000249723">
    <property type="component" value="Unassembled WGS sequence"/>
</dbReference>
<dbReference type="OrthoDB" id="5567124at2759"/>
<dbReference type="PANTHER" id="PTHR11594">
    <property type="entry name" value="40S RIBOSOMAL PROTEIN S27"/>
    <property type="match status" value="1"/>
</dbReference>
<protein>
    <recommendedName>
        <fullName evidence="5">40S ribosomal protein S27</fullName>
    </recommendedName>
</protein>
<dbReference type="HAMAP" id="MF_00371">
    <property type="entry name" value="Ribosomal_eS27"/>
    <property type="match status" value="1"/>
</dbReference>
<dbReference type="InterPro" id="IPR000592">
    <property type="entry name" value="Ribosomal_eS27"/>
</dbReference>
<dbReference type="STRING" id="289078.A0A2X0LLR0"/>
<proteinExistence type="inferred from homology"/>
<keyword evidence="3 5" id="KW-0689">Ribosomal protein</keyword>
<dbReference type="PROSITE" id="PS01168">
    <property type="entry name" value="RIBOSOMAL_S27E"/>
    <property type="match status" value="1"/>
</dbReference>
<evidence type="ECO:0000256" key="3">
    <source>
        <dbReference type="ARBA" id="ARBA00022980"/>
    </source>
</evidence>
<sequence>MHRIILVSIDGTHPIPWNTDLGIPPLIQQSLAVDLLNPSAATTERTHKLKRLVQAPNSYFMDVKCPGCFNINTVFSHANTVVTCGSCSQVLCQPTGGKCRLTEGASISTAAIHVRERFTDRGYVCRFVVGCSFRRKAA</sequence>
<keyword evidence="2 5" id="KW-0862">Zinc</keyword>
<dbReference type="FunFam" id="2.20.25.100:FF:000001">
    <property type="entry name" value="40S ribosomal protein S27"/>
    <property type="match status" value="1"/>
</dbReference>
<dbReference type="AlphaFoldDB" id="A0A2X0LLR0"/>
<dbReference type="GO" id="GO:0006412">
    <property type="term" value="P:translation"/>
    <property type="evidence" value="ECO:0007669"/>
    <property type="project" value="InterPro"/>
</dbReference>
<keyword evidence="5" id="KW-0863">Zinc-finger</keyword>
<organism evidence="6 7">
    <name type="scientific">Microbotryum saponariae</name>
    <dbReference type="NCBI Taxonomy" id="289078"/>
    <lineage>
        <taxon>Eukaryota</taxon>
        <taxon>Fungi</taxon>
        <taxon>Dikarya</taxon>
        <taxon>Basidiomycota</taxon>
        <taxon>Pucciniomycotina</taxon>
        <taxon>Microbotryomycetes</taxon>
        <taxon>Microbotryales</taxon>
        <taxon>Microbotryaceae</taxon>
        <taxon>Microbotryum</taxon>
    </lineage>
</organism>
<keyword evidence="4 5" id="KW-0687">Ribonucleoprotein</keyword>
<dbReference type="GO" id="GO:0005840">
    <property type="term" value="C:ribosome"/>
    <property type="evidence" value="ECO:0007669"/>
    <property type="project" value="UniProtKB-KW"/>
</dbReference>
<dbReference type="EMBL" id="FMWP01000087">
    <property type="protein sequence ID" value="SCZ95788.1"/>
    <property type="molecule type" value="Genomic_DNA"/>
</dbReference>
<keyword evidence="7" id="KW-1185">Reference proteome</keyword>
<gene>
    <name evidence="6" type="ORF">BZ3500_MVSOF-1268-A1-R1_CHR8-1G09798</name>
</gene>
<evidence type="ECO:0000313" key="7">
    <source>
        <dbReference type="Proteomes" id="UP000249723"/>
    </source>
</evidence>
<evidence type="ECO:0000313" key="6">
    <source>
        <dbReference type="EMBL" id="SCZ95788.1"/>
    </source>
</evidence>
<evidence type="ECO:0000256" key="4">
    <source>
        <dbReference type="ARBA" id="ARBA00023274"/>
    </source>
</evidence>
<dbReference type="GO" id="GO:1990904">
    <property type="term" value="C:ribonucleoprotein complex"/>
    <property type="evidence" value="ECO:0007669"/>
    <property type="project" value="UniProtKB-KW"/>
</dbReference>
<dbReference type="Gene3D" id="2.20.25.100">
    <property type="entry name" value="Zn-binding ribosomal proteins"/>
    <property type="match status" value="1"/>
</dbReference>